<dbReference type="Gene3D" id="1.10.443.10">
    <property type="entry name" value="Intergrase catalytic core"/>
    <property type="match status" value="1"/>
</dbReference>
<dbReference type="EMBL" id="JAVKGT010000032">
    <property type="protein sequence ID" value="MDR5712681.1"/>
    <property type="molecule type" value="Genomic_DNA"/>
</dbReference>
<dbReference type="RefSeq" id="WP_310538051.1">
    <property type="nucleotide sequence ID" value="NZ_BAAAOC010000079.1"/>
</dbReference>
<feature type="domain" description="Tyr recombinase" evidence="7">
    <location>
        <begin position="173"/>
        <end position="380"/>
    </location>
</feature>
<dbReference type="Gene3D" id="1.10.150.130">
    <property type="match status" value="1"/>
</dbReference>
<name>A0ABU1FVJ1_9MICC</name>
<dbReference type="Pfam" id="PF00589">
    <property type="entry name" value="Phage_integrase"/>
    <property type="match status" value="1"/>
</dbReference>
<gene>
    <name evidence="9" type="ORF">RH857_11165</name>
</gene>
<dbReference type="InterPro" id="IPR044068">
    <property type="entry name" value="CB"/>
</dbReference>
<keyword evidence="2" id="KW-0229">DNA integration</keyword>
<dbReference type="InterPro" id="IPR011010">
    <property type="entry name" value="DNA_brk_join_enz"/>
</dbReference>
<dbReference type="PANTHER" id="PTHR30349">
    <property type="entry name" value="PHAGE INTEGRASE-RELATED"/>
    <property type="match status" value="1"/>
</dbReference>
<protein>
    <submittedName>
        <fullName evidence="9">Tyrosine-type recombinase/integrase</fullName>
    </submittedName>
</protein>
<feature type="region of interest" description="Disordered" evidence="6">
    <location>
        <begin position="154"/>
        <end position="174"/>
    </location>
</feature>
<reference evidence="10" key="1">
    <citation type="submission" date="2023-07" db="EMBL/GenBank/DDBJ databases">
        <title>Description of three actinobacteria isolated from air of manufacturing shop in a pharmaceutical factory.</title>
        <authorList>
            <person name="Zhang D.-F."/>
        </authorList>
    </citation>
    <scope>NUCLEOTIDE SEQUENCE [LARGE SCALE GENOMIC DNA]</scope>
    <source>
        <strain evidence="10">CCTCC AB 207010</strain>
    </source>
</reference>
<evidence type="ECO:0000256" key="4">
    <source>
        <dbReference type="ARBA" id="ARBA00023172"/>
    </source>
</evidence>
<comment type="caution">
    <text evidence="9">The sequence shown here is derived from an EMBL/GenBank/DDBJ whole genome shotgun (WGS) entry which is preliminary data.</text>
</comment>
<dbReference type="PANTHER" id="PTHR30349:SF64">
    <property type="entry name" value="PROPHAGE INTEGRASE INTD-RELATED"/>
    <property type="match status" value="1"/>
</dbReference>
<evidence type="ECO:0000256" key="5">
    <source>
        <dbReference type="PROSITE-ProRule" id="PRU01248"/>
    </source>
</evidence>
<accession>A0ABU1FVJ1</accession>
<evidence type="ECO:0000313" key="9">
    <source>
        <dbReference type="EMBL" id="MDR5712681.1"/>
    </source>
</evidence>
<feature type="domain" description="Core-binding (CB)" evidence="8">
    <location>
        <begin position="69"/>
        <end position="147"/>
    </location>
</feature>
<dbReference type="InterPro" id="IPR050090">
    <property type="entry name" value="Tyrosine_recombinase_XerCD"/>
</dbReference>
<evidence type="ECO:0000259" key="7">
    <source>
        <dbReference type="PROSITE" id="PS51898"/>
    </source>
</evidence>
<keyword evidence="3 5" id="KW-0238">DNA-binding</keyword>
<dbReference type="SUPFAM" id="SSF56349">
    <property type="entry name" value="DNA breaking-rejoining enzymes"/>
    <property type="match status" value="1"/>
</dbReference>
<keyword evidence="4" id="KW-0233">DNA recombination</keyword>
<dbReference type="InterPro" id="IPR004107">
    <property type="entry name" value="Integrase_SAM-like_N"/>
</dbReference>
<sequence length="408" mass="45609">MATYRRRERRDGTIAHQVIFRDKDQGNKQTSLTFDDEDEAMLFKRFLEANDHRLRQAEDAVIEMRSKAPTLNELIEYHLENLTGVEEGTIKTYRSLMRTHVEDSLGRIRIDSLTKKDIIQWLQTIDRTPKSLKNIHSVVSAALATGVGEPDWPIQSNPARGLRMPKGGGKNRERPLFMTRDQVEELAATLDQLHGQYENPFIGFTPGMFALFQAHSGCRFGESTALRAHVDTTVKADGRIILHINRAWKHRATGLTPGDPKTKAGVRDVALSRDFSEILRPTLEATPAGALLFGNRAGERLHQGWFYEKYWKPGRTALVLAGLFPRNARVHDLRHTHASWLIDAGVPLPAISRRLGHEDISTTVNLYGHLVTDADERAADALSGGYKPHQGAEVEPLEGDPDDGAVAA</sequence>
<dbReference type="Proteomes" id="UP001260872">
    <property type="component" value="Unassembled WGS sequence"/>
</dbReference>
<keyword evidence="10" id="KW-1185">Reference proteome</keyword>
<evidence type="ECO:0000259" key="8">
    <source>
        <dbReference type="PROSITE" id="PS51900"/>
    </source>
</evidence>
<dbReference type="PROSITE" id="PS51900">
    <property type="entry name" value="CB"/>
    <property type="match status" value="1"/>
</dbReference>
<dbReference type="InterPro" id="IPR010998">
    <property type="entry name" value="Integrase_recombinase_N"/>
</dbReference>
<dbReference type="PROSITE" id="PS51898">
    <property type="entry name" value="TYR_RECOMBINASE"/>
    <property type="match status" value="1"/>
</dbReference>
<evidence type="ECO:0000256" key="3">
    <source>
        <dbReference type="ARBA" id="ARBA00023125"/>
    </source>
</evidence>
<evidence type="ECO:0000256" key="6">
    <source>
        <dbReference type="SAM" id="MobiDB-lite"/>
    </source>
</evidence>
<dbReference type="CDD" id="cd01189">
    <property type="entry name" value="INT_ICEBs1_C_like"/>
    <property type="match status" value="1"/>
</dbReference>
<feature type="compositionally biased region" description="Acidic residues" evidence="6">
    <location>
        <begin position="395"/>
        <end position="408"/>
    </location>
</feature>
<evidence type="ECO:0000256" key="1">
    <source>
        <dbReference type="ARBA" id="ARBA00008857"/>
    </source>
</evidence>
<feature type="region of interest" description="Disordered" evidence="6">
    <location>
        <begin position="383"/>
        <end position="408"/>
    </location>
</feature>
<dbReference type="Pfam" id="PF14659">
    <property type="entry name" value="Phage_int_SAM_3"/>
    <property type="match status" value="1"/>
</dbReference>
<organism evidence="9 10">
    <name type="scientific">Nesterenkonia flava</name>
    <dbReference type="NCBI Taxonomy" id="469799"/>
    <lineage>
        <taxon>Bacteria</taxon>
        <taxon>Bacillati</taxon>
        <taxon>Actinomycetota</taxon>
        <taxon>Actinomycetes</taxon>
        <taxon>Micrococcales</taxon>
        <taxon>Micrococcaceae</taxon>
        <taxon>Nesterenkonia</taxon>
    </lineage>
</organism>
<evidence type="ECO:0000256" key="2">
    <source>
        <dbReference type="ARBA" id="ARBA00022908"/>
    </source>
</evidence>
<comment type="similarity">
    <text evidence="1">Belongs to the 'phage' integrase family.</text>
</comment>
<dbReference type="InterPro" id="IPR013762">
    <property type="entry name" value="Integrase-like_cat_sf"/>
</dbReference>
<dbReference type="InterPro" id="IPR002104">
    <property type="entry name" value="Integrase_catalytic"/>
</dbReference>
<proteinExistence type="inferred from homology"/>
<evidence type="ECO:0000313" key="10">
    <source>
        <dbReference type="Proteomes" id="UP001260872"/>
    </source>
</evidence>